<dbReference type="InterPro" id="IPR013096">
    <property type="entry name" value="Cupin_2"/>
</dbReference>
<proteinExistence type="predicted"/>
<dbReference type="Gene3D" id="2.60.120.10">
    <property type="entry name" value="Jelly Rolls"/>
    <property type="match status" value="1"/>
</dbReference>
<dbReference type="PANTHER" id="PTHR36440:SF1">
    <property type="entry name" value="PUTATIVE (AFU_ORTHOLOGUE AFUA_8G07350)-RELATED"/>
    <property type="match status" value="1"/>
</dbReference>
<keyword evidence="3" id="KW-1185">Reference proteome</keyword>
<evidence type="ECO:0000313" key="2">
    <source>
        <dbReference type="EMBL" id="MDT0633342.1"/>
    </source>
</evidence>
<accession>A0ABU3BVN4</accession>
<evidence type="ECO:0000259" key="1">
    <source>
        <dbReference type="Pfam" id="PF07883"/>
    </source>
</evidence>
<dbReference type="Proteomes" id="UP001251857">
    <property type="component" value="Unassembled WGS sequence"/>
</dbReference>
<dbReference type="InterPro" id="IPR011051">
    <property type="entry name" value="RmlC_Cupin_sf"/>
</dbReference>
<protein>
    <submittedName>
        <fullName evidence="2">Cupin domain-containing protein</fullName>
    </submittedName>
</protein>
<dbReference type="EMBL" id="JAVRIB010000001">
    <property type="protein sequence ID" value="MDT0633342.1"/>
    <property type="molecule type" value="Genomic_DNA"/>
</dbReference>
<dbReference type="RefSeq" id="WP_311651042.1">
    <property type="nucleotide sequence ID" value="NZ_JAVRIB010000001.1"/>
</dbReference>
<dbReference type="InterPro" id="IPR014710">
    <property type="entry name" value="RmlC-like_jellyroll"/>
</dbReference>
<dbReference type="InterPro" id="IPR053146">
    <property type="entry name" value="QDO-like"/>
</dbReference>
<gene>
    <name evidence="2" type="ORF">RM532_00080</name>
</gene>
<evidence type="ECO:0000313" key="3">
    <source>
        <dbReference type="Proteomes" id="UP001251857"/>
    </source>
</evidence>
<sequence length="137" mass="14911">MGDSTVMEFDIETLVSGSVTHGAMASFRERTPAGAGPPLHRHRDQIEVFHVIRGRYRFLLEGDSIDAGPGDCITVPAGATHAFRNLLDETSELHFSLLPAGESEAFFQRLVAGDFDPDDIEAFFSRHGIDLLGPPMG</sequence>
<name>A0ABU3BVN4_9GAMM</name>
<dbReference type="PANTHER" id="PTHR36440">
    <property type="entry name" value="PUTATIVE (AFU_ORTHOLOGUE AFUA_8G07350)-RELATED"/>
    <property type="match status" value="1"/>
</dbReference>
<dbReference type="SUPFAM" id="SSF51182">
    <property type="entry name" value="RmlC-like cupins"/>
    <property type="match status" value="1"/>
</dbReference>
<organism evidence="2 3">
    <name type="scientific">Spectribacter hydrogenoxidans</name>
    <dbReference type="NCBI Taxonomy" id="3075608"/>
    <lineage>
        <taxon>Bacteria</taxon>
        <taxon>Pseudomonadati</taxon>
        <taxon>Pseudomonadota</taxon>
        <taxon>Gammaproteobacteria</taxon>
        <taxon>Salinisphaerales</taxon>
        <taxon>Salinisphaeraceae</taxon>
        <taxon>Spectribacter</taxon>
    </lineage>
</organism>
<dbReference type="Pfam" id="PF07883">
    <property type="entry name" value="Cupin_2"/>
    <property type="match status" value="1"/>
</dbReference>
<feature type="domain" description="Cupin type-2" evidence="1">
    <location>
        <begin position="30"/>
        <end position="93"/>
    </location>
</feature>
<reference evidence="2 3" key="1">
    <citation type="submission" date="2023-09" db="EMBL/GenBank/DDBJ databases">
        <authorList>
            <person name="Rey-Velasco X."/>
        </authorList>
    </citation>
    <scope>NUCLEOTIDE SEQUENCE [LARGE SCALE GENOMIC DNA]</scope>
    <source>
        <strain evidence="2 3">W335</strain>
    </source>
</reference>
<comment type="caution">
    <text evidence="2">The sequence shown here is derived from an EMBL/GenBank/DDBJ whole genome shotgun (WGS) entry which is preliminary data.</text>
</comment>